<geneLocation type="mitochondrion" evidence="15"/>
<evidence type="ECO:0000256" key="14">
    <source>
        <dbReference type="SAM" id="Phobius"/>
    </source>
</evidence>
<gene>
    <name evidence="15" type="primary">ATP8</name>
</gene>
<evidence type="ECO:0000256" key="12">
    <source>
        <dbReference type="RuleBase" id="RU003661"/>
    </source>
</evidence>
<comment type="subcellular location">
    <subcellularLocation>
        <location evidence="1 12">Mitochondrion membrane</location>
        <topology evidence="1 12">Single-pass membrane protein</topology>
    </subcellularLocation>
</comment>
<keyword evidence="10 14" id="KW-0472">Membrane</keyword>
<comment type="similarity">
    <text evidence="2 12">Belongs to the ATPase protein 8 family.</text>
</comment>
<evidence type="ECO:0000313" key="15">
    <source>
        <dbReference type="EMBL" id="AEF33992.1"/>
    </source>
</evidence>
<dbReference type="GO" id="GO:0045259">
    <property type="term" value="C:proton-transporting ATP synthase complex"/>
    <property type="evidence" value="ECO:0007669"/>
    <property type="project" value="UniProtKB-KW"/>
</dbReference>
<evidence type="ECO:0000256" key="13">
    <source>
        <dbReference type="SAM" id="MobiDB-lite"/>
    </source>
</evidence>
<keyword evidence="3 12" id="KW-0813">Transport</keyword>
<evidence type="ECO:0000256" key="3">
    <source>
        <dbReference type="ARBA" id="ARBA00022448"/>
    </source>
</evidence>
<evidence type="ECO:0000256" key="6">
    <source>
        <dbReference type="ARBA" id="ARBA00022781"/>
    </source>
</evidence>
<evidence type="ECO:0000256" key="4">
    <source>
        <dbReference type="ARBA" id="ARBA00022547"/>
    </source>
</evidence>
<dbReference type="GO" id="GO:0031966">
    <property type="term" value="C:mitochondrial membrane"/>
    <property type="evidence" value="ECO:0007669"/>
    <property type="project" value="UniProtKB-SubCell"/>
</dbReference>
<evidence type="ECO:0000256" key="8">
    <source>
        <dbReference type="ARBA" id="ARBA00023065"/>
    </source>
</evidence>
<evidence type="ECO:0000256" key="1">
    <source>
        <dbReference type="ARBA" id="ARBA00004304"/>
    </source>
</evidence>
<dbReference type="GO" id="GO:0015078">
    <property type="term" value="F:proton transmembrane transporter activity"/>
    <property type="evidence" value="ECO:0007669"/>
    <property type="project" value="InterPro"/>
</dbReference>
<evidence type="ECO:0000256" key="11">
    <source>
        <dbReference type="ARBA" id="ARBA00023310"/>
    </source>
</evidence>
<protein>
    <recommendedName>
        <fullName evidence="12">ATP synthase complex subunit 8</fullName>
    </recommendedName>
</protein>
<feature type="transmembrane region" description="Helical" evidence="14">
    <location>
        <begin position="6"/>
        <end position="24"/>
    </location>
</feature>
<keyword evidence="11" id="KW-0066">ATP synthesis</keyword>
<keyword evidence="6 12" id="KW-0375">Hydrogen ion transport</keyword>
<evidence type="ECO:0000256" key="10">
    <source>
        <dbReference type="ARBA" id="ARBA00023136"/>
    </source>
</evidence>
<accession>K4EJF1</accession>
<dbReference type="InterPro" id="IPR050635">
    <property type="entry name" value="ATPase_protein_8"/>
</dbReference>
<keyword evidence="7 14" id="KW-1133">Transmembrane helix</keyword>
<evidence type="ECO:0000256" key="5">
    <source>
        <dbReference type="ARBA" id="ARBA00022692"/>
    </source>
</evidence>
<dbReference type="Pfam" id="PF00895">
    <property type="entry name" value="ATP-synt_8"/>
    <property type="match status" value="1"/>
</dbReference>
<dbReference type="AlphaFoldDB" id="K4EJF1"/>
<dbReference type="PANTHER" id="PTHR39937">
    <property type="entry name" value="ATP SYNTHASE PROTEIN 8"/>
    <property type="match status" value="1"/>
</dbReference>
<evidence type="ECO:0000256" key="2">
    <source>
        <dbReference type="ARBA" id="ARBA00008892"/>
    </source>
</evidence>
<dbReference type="PANTHER" id="PTHR39937:SF1">
    <property type="entry name" value="ATP SYNTHASE PROTEIN 8"/>
    <property type="match status" value="1"/>
</dbReference>
<evidence type="ECO:0000256" key="9">
    <source>
        <dbReference type="ARBA" id="ARBA00023128"/>
    </source>
</evidence>
<sequence length="67" mass="7685">MPQLNPDPWLSTLLISWFIMLIIIQPKINSHLTSNQISTKTKKSSTTSPWTWPWTNPSSTNSHPQKP</sequence>
<keyword evidence="5 12" id="KW-0812">Transmembrane</keyword>
<evidence type="ECO:0000256" key="7">
    <source>
        <dbReference type="ARBA" id="ARBA00022989"/>
    </source>
</evidence>
<dbReference type="EMBL" id="JF802204">
    <property type="protein sequence ID" value="AEF33992.1"/>
    <property type="molecule type" value="Genomic_DNA"/>
</dbReference>
<keyword evidence="4 12" id="KW-0138">CF(0)</keyword>
<dbReference type="GO" id="GO:0015986">
    <property type="term" value="P:proton motive force-driven ATP synthesis"/>
    <property type="evidence" value="ECO:0007669"/>
    <property type="project" value="InterPro"/>
</dbReference>
<name>K4EJF1_PODUN</name>
<dbReference type="InterPro" id="IPR001421">
    <property type="entry name" value="ATP8_metazoa"/>
</dbReference>
<keyword evidence="8 12" id="KW-0406">Ion transport</keyword>
<reference evidence="15" key="1">
    <citation type="submission" date="2011-04" db="EMBL/GenBank/DDBJ databases">
        <title>The complete mitochondrial genome sequence of Podocnemis unifilis.</title>
        <authorList>
            <person name="Nie L."/>
            <person name="Wang L."/>
        </authorList>
    </citation>
    <scope>NUCLEOTIDE SEQUENCE</scope>
</reference>
<organism evidence="15">
    <name type="scientific">Podocnemis unifilis</name>
    <name type="common">Yellow-spotted Amazon river turtle</name>
    <name type="synonym">Emys cayennensis</name>
    <dbReference type="NCBI Taxonomy" id="227871"/>
    <lineage>
        <taxon>Eukaryota</taxon>
        <taxon>Metazoa</taxon>
        <taxon>Chordata</taxon>
        <taxon>Craniata</taxon>
        <taxon>Vertebrata</taxon>
        <taxon>Euteleostomi</taxon>
        <taxon>Archelosauria</taxon>
        <taxon>Testudinata</taxon>
        <taxon>Testudines</taxon>
        <taxon>Pleurodira</taxon>
        <taxon>Podocnemididae</taxon>
        <taxon>Podocnemis</taxon>
    </lineage>
</organism>
<keyword evidence="9 12" id="KW-0496">Mitochondrion</keyword>
<feature type="region of interest" description="Disordered" evidence="13">
    <location>
        <begin position="34"/>
        <end position="67"/>
    </location>
</feature>
<proteinExistence type="inferred from homology"/>